<keyword evidence="12" id="KW-1185">Reference proteome</keyword>
<feature type="transmembrane region" description="Helical" evidence="7">
    <location>
        <begin position="235"/>
        <end position="254"/>
    </location>
</feature>
<dbReference type="InterPro" id="IPR046806">
    <property type="entry name" value="MrpA_C/MbhE"/>
</dbReference>
<feature type="transmembrane region" description="Helical" evidence="7">
    <location>
        <begin position="203"/>
        <end position="223"/>
    </location>
</feature>
<feature type="transmembrane region" description="Helical" evidence="7">
    <location>
        <begin position="86"/>
        <end position="105"/>
    </location>
</feature>
<evidence type="ECO:0000256" key="4">
    <source>
        <dbReference type="ARBA" id="ARBA00022692"/>
    </source>
</evidence>
<evidence type="ECO:0000259" key="10">
    <source>
        <dbReference type="Pfam" id="PF20501"/>
    </source>
</evidence>
<dbReference type="PANTHER" id="PTHR33932:SF4">
    <property type="entry name" value="NA(+)_H(+) ANTIPORTER SUBUNIT B"/>
    <property type="match status" value="1"/>
</dbReference>
<name>A0AAE9YX72_9GAMM</name>
<dbReference type="InterPro" id="IPR025383">
    <property type="entry name" value="MrpA_C/MbhD"/>
</dbReference>
<dbReference type="NCBIfam" id="NF009162">
    <property type="entry name" value="PRK12508.1"/>
    <property type="match status" value="1"/>
</dbReference>
<feature type="transmembrane region" description="Helical" evidence="7">
    <location>
        <begin position="307"/>
        <end position="331"/>
    </location>
</feature>
<evidence type="ECO:0000256" key="7">
    <source>
        <dbReference type="SAM" id="Phobius"/>
    </source>
</evidence>
<dbReference type="NCBIfam" id="NF009161">
    <property type="entry name" value="PRK12507.1"/>
    <property type="match status" value="1"/>
</dbReference>
<dbReference type="NCBIfam" id="NF009159">
    <property type="entry name" value="PRK12504.1"/>
    <property type="match status" value="1"/>
</dbReference>
<dbReference type="EMBL" id="CP059736">
    <property type="protein sequence ID" value="WDE02725.1"/>
    <property type="molecule type" value="Genomic_DNA"/>
</dbReference>
<feature type="domain" description="MrpA C-terminal/MbhE" evidence="10">
    <location>
        <begin position="115"/>
        <end position="180"/>
    </location>
</feature>
<feature type="domain" description="MrpA C-terminal/MbhD" evidence="9">
    <location>
        <begin position="12"/>
        <end position="76"/>
    </location>
</feature>
<evidence type="ECO:0000256" key="2">
    <source>
        <dbReference type="ARBA" id="ARBA00009425"/>
    </source>
</evidence>
<accession>A0AAE9YX72</accession>
<comment type="similarity">
    <text evidence="2">Belongs to the CPA3 antiporters (TC 2.A.63) subunit B family.</text>
</comment>
<evidence type="ECO:0000256" key="5">
    <source>
        <dbReference type="ARBA" id="ARBA00022989"/>
    </source>
</evidence>
<keyword evidence="3" id="KW-1003">Cell membrane</keyword>
<dbReference type="KEGG" id="tact:SG35_030155"/>
<keyword evidence="6 7" id="KW-0472">Membrane</keyword>
<sequence length="342" mass="37027">MESLIHIVLLCFLLLTVFAIVRMHDLFAIVMLLSIYGFLCASFFMVMDAVDVAFTEAAVGIGISTLLLLSALTLTGRFEKKQRHKPLLAVFSVAITASLLIYGTLQMPPFGSAYAPAHQHIATHYITQSFGETGIINIVTSVLASYRGYDTLGELIVIFTAGMGVLVLLRGTTSPAKDSAIKDSAIKGKRVTSKQPAPMKQHAILRIVSKMLIPLILLFALYVQFHADFGPGGGFQAGVIFASVIILYVMIFGLRATQKTISLAWLEFLAALGVLIFGSVGLLSLLFGENFLDYNMLSSDPVQAQHLGIFVVEIGVGITVAATIILIFMTFTGRMANRGEQQ</sequence>
<feature type="domain" description="Na+/H+ antiporter MnhB subunit-related protein" evidence="8">
    <location>
        <begin position="204"/>
        <end position="325"/>
    </location>
</feature>
<evidence type="ECO:0000259" key="9">
    <source>
        <dbReference type="Pfam" id="PF13244"/>
    </source>
</evidence>
<feature type="transmembrane region" description="Helical" evidence="7">
    <location>
        <begin position="266"/>
        <end position="287"/>
    </location>
</feature>
<evidence type="ECO:0000259" key="8">
    <source>
        <dbReference type="Pfam" id="PF04039"/>
    </source>
</evidence>
<dbReference type="InterPro" id="IPR007182">
    <property type="entry name" value="MnhB"/>
</dbReference>
<feature type="transmembrane region" description="Helical" evidence="7">
    <location>
        <begin position="6"/>
        <end position="21"/>
    </location>
</feature>
<keyword evidence="5 7" id="KW-1133">Transmembrane helix</keyword>
<reference evidence="11 12" key="1">
    <citation type="journal article" date="2015" name="Genome Announc.">
        <title>Draft Genome Sequences of Marine Isolates of Thalassomonas viridans and Thalassomonas actiniarum.</title>
        <authorList>
            <person name="Olonade I."/>
            <person name="van Zyl L.J."/>
            <person name="Trindade M."/>
        </authorList>
    </citation>
    <scope>NUCLEOTIDE SEQUENCE [LARGE SCALE GENOMIC DNA]</scope>
    <source>
        <strain evidence="11 12">A5K-106</strain>
    </source>
</reference>
<keyword evidence="4 7" id="KW-0812">Transmembrane</keyword>
<reference evidence="11 12" key="2">
    <citation type="journal article" date="2022" name="Mar. Drugs">
        <title>Bioassay-Guided Fractionation Leads to the Detection of Cholic Acid Generated by the Rare Thalassomonas sp.</title>
        <authorList>
            <person name="Pheiffer F."/>
            <person name="Schneider Y.K."/>
            <person name="Hansen E.H."/>
            <person name="Andersen J.H."/>
            <person name="Isaksson J."/>
            <person name="Busche T."/>
            <person name="R C."/>
            <person name="Kalinowski J."/>
            <person name="Zyl L.V."/>
            <person name="Trindade M."/>
        </authorList>
    </citation>
    <scope>NUCLEOTIDE SEQUENCE [LARGE SCALE GENOMIC DNA]</scope>
    <source>
        <strain evidence="11 12">A5K-106</strain>
    </source>
</reference>
<dbReference type="InterPro" id="IPR050622">
    <property type="entry name" value="CPA3_antiporter_subunitB"/>
</dbReference>
<evidence type="ECO:0000256" key="6">
    <source>
        <dbReference type="ARBA" id="ARBA00023136"/>
    </source>
</evidence>
<feature type="transmembrane region" description="Helical" evidence="7">
    <location>
        <begin position="151"/>
        <end position="169"/>
    </location>
</feature>
<evidence type="ECO:0000313" key="11">
    <source>
        <dbReference type="EMBL" id="WDE02725.1"/>
    </source>
</evidence>
<dbReference type="GO" id="GO:0005886">
    <property type="term" value="C:plasma membrane"/>
    <property type="evidence" value="ECO:0007669"/>
    <property type="project" value="UniProtKB-SubCell"/>
</dbReference>
<feature type="transmembrane region" description="Helical" evidence="7">
    <location>
        <begin position="52"/>
        <end position="74"/>
    </location>
</feature>
<feature type="transmembrane region" description="Helical" evidence="7">
    <location>
        <begin position="26"/>
        <end position="46"/>
    </location>
</feature>
<organism evidence="11 12">
    <name type="scientific">Thalassomonas actiniarum</name>
    <dbReference type="NCBI Taxonomy" id="485447"/>
    <lineage>
        <taxon>Bacteria</taxon>
        <taxon>Pseudomonadati</taxon>
        <taxon>Pseudomonadota</taxon>
        <taxon>Gammaproteobacteria</taxon>
        <taxon>Alteromonadales</taxon>
        <taxon>Colwelliaceae</taxon>
        <taxon>Thalassomonas</taxon>
    </lineage>
</organism>
<evidence type="ECO:0000256" key="3">
    <source>
        <dbReference type="ARBA" id="ARBA00022475"/>
    </source>
</evidence>
<dbReference type="PANTHER" id="PTHR33932">
    <property type="entry name" value="NA(+)/H(+) ANTIPORTER SUBUNIT B"/>
    <property type="match status" value="1"/>
</dbReference>
<evidence type="ECO:0000256" key="1">
    <source>
        <dbReference type="ARBA" id="ARBA00004651"/>
    </source>
</evidence>
<proteinExistence type="inferred from homology"/>
<dbReference type="Pfam" id="PF13244">
    <property type="entry name" value="MbhD"/>
    <property type="match status" value="1"/>
</dbReference>
<dbReference type="Pfam" id="PF20501">
    <property type="entry name" value="MbhE"/>
    <property type="match status" value="1"/>
</dbReference>
<gene>
    <name evidence="11" type="ORF">SG35_030155</name>
</gene>
<dbReference type="Proteomes" id="UP000032568">
    <property type="component" value="Chromosome pTact"/>
</dbReference>
<protein>
    <submittedName>
        <fullName evidence="11">DUF4040 domain-containing protein</fullName>
    </submittedName>
</protein>
<dbReference type="AlphaFoldDB" id="A0AAE9YX72"/>
<comment type="subcellular location">
    <subcellularLocation>
        <location evidence="1">Cell membrane</location>
        <topology evidence="1">Multi-pass membrane protein</topology>
    </subcellularLocation>
</comment>
<evidence type="ECO:0000313" key="12">
    <source>
        <dbReference type="Proteomes" id="UP000032568"/>
    </source>
</evidence>
<dbReference type="Pfam" id="PF04039">
    <property type="entry name" value="MnhB"/>
    <property type="match status" value="1"/>
</dbReference>